<evidence type="ECO:0008006" key="3">
    <source>
        <dbReference type="Google" id="ProtNLM"/>
    </source>
</evidence>
<protein>
    <recommendedName>
        <fullName evidence="3">DUF1905 domain-containing protein</fullName>
    </recommendedName>
</protein>
<dbReference type="InterPro" id="IPR015018">
    <property type="entry name" value="DUF1905"/>
</dbReference>
<dbReference type="Pfam" id="PF08922">
    <property type="entry name" value="DUF1905"/>
    <property type="match status" value="1"/>
</dbReference>
<dbReference type="SUPFAM" id="SSF141694">
    <property type="entry name" value="AF2212/PG0164-like"/>
    <property type="match status" value="1"/>
</dbReference>
<organism evidence="1 2">
    <name type="scientific">Paractinoplanes deccanensis</name>
    <dbReference type="NCBI Taxonomy" id="113561"/>
    <lineage>
        <taxon>Bacteria</taxon>
        <taxon>Bacillati</taxon>
        <taxon>Actinomycetota</taxon>
        <taxon>Actinomycetes</taxon>
        <taxon>Micromonosporales</taxon>
        <taxon>Micromonosporaceae</taxon>
        <taxon>Paractinoplanes</taxon>
    </lineage>
</organism>
<keyword evidence="2" id="KW-1185">Reference proteome</keyword>
<dbReference type="RefSeq" id="WP_203778175.1">
    <property type="nucleotide sequence ID" value="NZ_BAAABO010000023.1"/>
</dbReference>
<comment type="caution">
    <text evidence="1">The sequence shown here is derived from an EMBL/GenBank/DDBJ whole genome shotgun (WGS) entry which is preliminary data.</text>
</comment>
<accession>A0ABQ3YLV5</accession>
<evidence type="ECO:0000313" key="1">
    <source>
        <dbReference type="EMBL" id="GID80973.1"/>
    </source>
</evidence>
<name>A0ABQ3YLV5_9ACTN</name>
<evidence type="ECO:0000313" key="2">
    <source>
        <dbReference type="Proteomes" id="UP000609879"/>
    </source>
</evidence>
<sequence length="102" mass="11397">MDLEFAGEIWFWRGPAPWHFVTVPEDQCVEIEAASSLVSYGWGMIPVTARIGATGWTTSLWPKDGRYIVPIKTDVRRRERLDVGETVTVRLTIGAGPAAHSR</sequence>
<dbReference type="Proteomes" id="UP000609879">
    <property type="component" value="Unassembled WGS sequence"/>
</dbReference>
<dbReference type="Gene3D" id="2.40.30.100">
    <property type="entry name" value="AF2212/PG0164-like"/>
    <property type="match status" value="1"/>
</dbReference>
<dbReference type="InterPro" id="IPR037079">
    <property type="entry name" value="AF2212/PG0164-like_sf"/>
</dbReference>
<reference evidence="1 2" key="1">
    <citation type="submission" date="2021-01" db="EMBL/GenBank/DDBJ databases">
        <title>Whole genome shotgun sequence of Actinoplanes deccanensis NBRC 13994.</title>
        <authorList>
            <person name="Komaki H."/>
            <person name="Tamura T."/>
        </authorList>
    </citation>
    <scope>NUCLEOTIDE SEQUENCE [LARGE SCALE GENOMIC DNA]</scope>
    <source>
        <strain evidence="1 2">NBRC 13994</strain>
    </source>
</reference>
<proteinExistence type="predicted"/>
<dbReference type="EMBL" id="BOMI01000214">
    <property type="protein sequence ID" value="GID80973.1"/>
    <property type="molecule type" value="Genomic_DNA"/>
</dbReference>
<gene>
    <name evidence="1" type="ORF">Ade02nite_96140</name>
</gene>